<organism evidence="13 14">
    <name type="scientific">Vigna radiata var. radiata</name>
    <name type="common">Mung bean</name>
    <name type="synonym">Phaseolus aureus</name>
    <dbReference type="NCBI Taxonomy" id="3916"/>
    <lineage>
        <taxon>Eukaryota</taxon>
        <taxon>Viridiplantae</taxon>
        <taxon>Streptophyta</taxon>
        <taxon>Embryophyta</taxon>
        <taxon>Tracheophyta</taxon>
        <taxon>Spermatophyta</taxon>
        <taxon>Magnoliopsida</taxon>
        <taxon>eudicotyledons</taxon>
        <taxon>Gunneridae</taxon>
        <taxon>Pentapetalae</taxon>
        <taxon>rosids</taxon>
        <taxon>fabids</taxon>
        <taxon>Fabales</taxon>
        <taxon>Fabaceae</taxon>
        <taxon>Papilionoideae</taxon>
        <taxon>50 kb inversion clade</taxon>
        <taxon>NPAAA clade</taxon>
        <taxon>indigoferoid/millettioid clade</taxon>
        <taxon>Phaseoleae</taxon>
        <taxon>Vigna</taxon>
    </lineage>
</organism>
<dbReference type="Proteomes" id="UP000087766">
    <property type="component" value="Chromosome 3"/>
</dbReference>
<dbReference type="Gene3D" id="1.10.510.10">
    <property type="entry name" value="Transferase(Phosphotransferase) domain 1"/>
    <property type="match status" value="1"/>
</dbReference>
<keyword evidence="7 10" id="KW-0067">ATP-binding</keyword>
<dbReference type="Gene3D" id="3.30.200.20">
    <property type="entry name" value="Phosphorylase Kinase, domain 1"/>
    <property type="match status" value="1"/>
</dbReference>
<comment type="similarity">
    <text evidence="1">Belongs to the protein kinase superfamily. TKL Ser/Thr protein kinase family. RAF subfamily.</text>
</comment>
<dbReference type="PANTHER" id="PTHR44329:SF281">
    <property type="entry name" value="SERINE_THREONINE-PROTEIN KINASE CTR1"/>
    <property type="match status" value="1"/>
</dbReference>
<keyword evidence="13" id="KW-1185">Reference proteome</keyword>
<comment type="catalytic activity">
    <reaction evidence="8">
        <text>L-threonyl-[protein] + ATP = O-phospho-L-threonyl-[protein] + ADP + H(+)</text>
        <dbReference type="Rhea" id="RHEA:46608"/>
        <dbReference type="Rhea" id="RHEA-COMP:11060"/>
        <dbReference type="Rhea" id="RHEA-COMP:11605"/>
        <dbReference type="ChEBI" id="CHEBI:15378"/>
        <dbReference type="ChEBI" id="CHEBI:30013"/>
        <dbReference type="ChEBI" id="CHEBI:30616"/>
        <dbReference type="ChEBI" id="CHEBI:61977"/>
        <dbReference type="ChEBI" id="CHEBI:456216"/>
        <dbReference type="EC" id="2.7.11.1"/>
    </reaction>
</comment>
<protein>
    <recommendedName>
        <fullName evidence="2">non-specific serine/threonine protein kinase</fullName>
        <ecNumber evidence="2">2.7.11.1</ecNumber>
    </recommendedName>
</protein>
<evidence type="ECO:0000256" key="4">
    <source>
        <dbReference type="ARBA" id="ARBA00022679"/>
    </source>
</evidence>
<dbReference type="InterPro" id="IPR008271">
    <property type="entry name" value="Ser/Thr_kinase_AS"/>
</dbReference>
<feature type="region of interest" description="Disordered" evidence="11">
    <location>
        <begin position="1"/>
        <end position="42"/>
    </location>
</feature>
<reference evidence="14" key="2">
    <citation type="submission" date="2025-08" db="UniProtKB">
        <authorList>
            <consortium name="RefSeq"/>
        </authorList>
    </citation>
    <scope>IDENTIFICATION</scope>
    <source>
        <tissue evidence="14">Leaf</tissue>
    </source>
</reference>
<keyword evidence="4" id="KW-0808">Transferase</keyword>
<feature type="binding site" evidence="10">
    <location>
        <position position="541"/>
    </location>
    <ligand>
        <name>ATP</name>
        <dbReference type="ChEBI" id="CHEBI:30616"/>
    </ligand>
</feature>
<dbReference type="PROSITE" id="PS00108">
    <property type="entry name" value="PROTEIN_KINASE_ST"/>
    <property type="match status" value="1"/>
</dbReference>
<gene>
    <name evidence="14" type="primary">LOC106757636</name>
</gene>
<evidence type="ECO:0000256" key="6">
    <source>
        <dbReference type="ARBA" id="ARBA00022777"/>
    </source>
</evidence>
<evidence type="ECO:0000313" key="13">
    <source>
        <dbReference type="Proteomes" id="UP000087766"/>
    </source>
</evidence>
<dbReference type="InterPro" id="IPR000719">
    <property type="entry name" value="Prot_kinase_dom"/>
</dbReference>
<dbReference type="GO" id="GO:0006950">
    <property type="term" value="P:response to stress"/>
    <property type="evidence" value="ECO:0007669"/>
    <property type="project" value="UniProtKB-ARBA"/>
</dbReference>
<dbReference type="InterPro" id="IPR001245">
    <property type="entry name" value="Ser-Thr/Tyr_kinase_cat_dom"/>
</dbReference>
<dbReference type="PROSITE" id="PS50011">
    <property type="entry name" value="PROTEIN_KINASE_DOM"/>
    <property type="match status" value="1"/>
</dbReference>
<dbReference type="InterPro" id="IPR055164">
    <property type="entry name" value="EDR1/CTR1/ARMC3-like_pept-like"/>
</dbReference>
<dbReference type="InterPro" id="IPR051681">
    <property type="entry name" value="Ser/Thr_Kinases-Pseudokinases"/>
</dbReference>
<feature type="domain" description="Protein kinase" evidence="12">
    <location>
        <begin position="514"/>
        <end position="772"/>
    </location>
</feature>
<evidence type="ECO:0000256" key="9">
    <source>
        <dbReference type="ARBA" id="ARBA00048679"/>
    </source>
</evidence>
<dbReference type="PANTHER" id="PTHR44329">
    <property type="entry name" value="SERINE/THREONINE-PROTEIN KINASE TNNI3K-RELATED"/>
    <property type="match status" value="1"/>
</dbReference>
<dbReference type="FunFam" id="3.30.200.20:FF:000060">
    <property type="entry name" value="Serine/threonine-protein kinase isoform 1"/>
    <property type="match status" value="1"/>
</dbReference>
<evidence type="ECO:0000256" key="3">
    <source>
        <dbReference type="ARBA" id="ARBA00022527"/>
    </source>
</evidence>
<comment type="catalytic activity">
    <reaction evidence="9">
        <text>L-seryl-[protein] + ATP = O-phospho-L-seryl-[protein] + ADP + H(+)</text>
        <dbReference type="Rhea" id="RHEA:17989"/>
        <dbReference type="Rhea" id="RHEA-COMP:9863"/>
        <dbReference type="Rhea" id="RHEA-COMP:11604"/>
        <dbReference type="ChEBI" id="CHEBI:15378"/>
        <dbReference type="ChEBI" id="CHEBI:29999"/>
        <dbReference type="ChEBI" id="CHEBI:30616"/>
        <dbReference type="ChEBI" id="CHEBI:83421"/>
        <dbReference type="ChEBI" id="CHEBI:456216"/>
        <dbReference type="EC" id="2.7.11.1"/>
    </reaction>
</comment>
<evidence type="ECO:0000256" key="1">
    <source>
        <dbReference type="ARBA" id="ARBA00010507"/>
    </source>
</evidence>
<evidence type="ECO:0000256" key="10">
    <source>
        <dbReference type="PROSITE-ProRule" id="PRU10141"/>
    </source>
</evidence>
<evidence type="ECO:0000259" key="12">
    <source>
        <dbReference type="PROSITE" id="PS50011"/>
    </source>
</evidence>
<keyword evidence="6 14" id="KW-0418">Kinase</keyword>
<keyword evidence="3" id="KW-0723">Serine/threonine-protein kinase</keyword>
<reference evidence="13" key="1">
    <citation type="journal article" date="2014" name="Nat. Commun.">
        <title>Genome sequence of mungbean and insights into evolution within Vigna species.</title>
        <authorList>
            <person name="Kang Y.J."/>
            <person name="Kim S.K."/>
            <person name="Kim M.Y."/>
            <person name="Lestari P."/>
            <person name="Kim K.H."/>
            <person name="Ha B.K."/>
            <person name="Jun T.H."/>
            <person name="Hwang W.J."/>
            <person name="Lee T."/>
            <person name="Lee J."/>
            <person name="Shim S."/>
            <person name="Yoon M.Y."/>
            <person name="Jang Y.E."/>
            <person name="Han K.S."/>
            <person name="Taeprayoon P."/>
            <person name="Yoon N."/>
            <person name="Somta P."/>
            <person name="Tanya P."/>
            <person name="Kim K.S."/>
            <person name="Gwag J.G."/>
            <person name="Moon J.K."/>
            <person name="Lee Y.H."/>
            <person name="Park B.S."/>
            <person name="Bombarely A."/>
            <person name="Doyle J.J."/>
            <person name="Jackson S.A."/>
            <person name="Schafleitner R."/>
            <person name="Srinives P."/>
            <person name="Varshney R.K."/>
            <person name="Lee S.H."/>
        </authorList>
    </citation>
    <scope>NUCLEOTIDE SEQUENCE [LARGE SCALE GENOMIC DNA]</scope>
    <source>
        <strain evidence="13">cv. VC1973A</strain>
    </source>
</reference>
<evidence type="ECO:0000256" key="2">
    <source>
        <dbReference type="ARBA" id="ARBA00012513"/>
    </source>
</evidence>
<dbReference type="InterPro" id="IPR011009">
    <property type="entry name" value="Kinase-like_dom_sf"/>
</dbReference>
<dbReference type="SUPFAM" id="SSF56112">
    <property type="entry name" value="Protein kinase-like (PK-like)"/>
    <property type="match status" value="1"/>
</dbReference>
<feature type="region of interest" description="Disordered" evidence="11">
    <location>
        <begin position="417"/>
        <end position="483"/>
    </location>
</feature>
<dbReference type="InterPro" id="IPR017441">
    <property type="entry name" value="Protein_kinase_ATP_BS"/>
</dbReference>
<feature type="region of interest" description="Disordered" evidence="11">
    <location>
        <begin position="157"/>
        <end position="177"/>
    </location>
</feature>
<dbReference type="PRINTS" id="PR00109">
    <property type="entry name" value="TYRKINASE"/>
</dbReference>
<name>A0A1S3TPX1_VIGRR</name>
<dbReference type="GeneID" id="106757636"/>
<evidence type="ECO:0000256" key="7">
    <source>
        <dbReference type="ARBA" id="ARBA00022840"/>
    </source>
</evidence>
<evidence type="ECO:0000313" key="14">
    <source>
        <dbReference type="RefSeq" id="XP_014495840.1"/>
    </source>
</evidence>
<sequence length="788" mass="87891">MEMPARRSSSYSLLNQTPDDNLSVPLFDSSSGDSKNNRSKLERVSNWDSVVDHRQGNRIGNLYCSFGFGMQRQSSESSFGESSLSGEFYAPTMFTVTPDDTDKFTLGEVRGRISDAGPARSGGSFGKSWAQQTEESYQLQLALALRLYSEATCADDPNFLDPEPHESSSRSSGSAETVSHRFWENGRIPSIETLKSIDPSTVSSLEVILVDRQRDPILKELQNKVHDIFCRSKVTTDVVDQLAKLVFDCMGGSASVWEGDLFPVWRECINDLRDRIGSVVVPIGSLSTGLCRHRAVLFKVLADTIGLPCRIAKGCKYCSREDASSCLVRFGLDREYMVDLIGKPGYLCEPDSLLNGPSSISFSSPLRFPRLKPAEPTIDFRSLAKQYFSDSLPSEIVFDSGVADFGFSFPEQYERQYRDRDPGPISNDNNKSSLVPAQPQAYRPSEHDRGSETFKSANPPQNVVGPPLTSKDSLLLKHNRPGHRDTQTRLMISSKPSREFSIDMEDLDIPWTDLVLKGRIGSGSFGTVHQAEWNGSEVAVKILMEQDFAGERFQEFLREVAIMKSLRHPNIVLLMGAVTKPPNLSIVTEYLSRGSLYRLLHKPGATEMLDERRRISMAYDVAKGMNYLHKRNPPIVHRDLKSPNLLVDKKYTVKVSDFGLSRLKANTFLSSKSAAGTPEWMAPEVLRDEPSNEKSDVYSFGVILWELATLQQPWSNLNPPQVVAAVGFKGKRLEIPRDLNPQIASIIEACWANEPWKRPSFSSIMDSLKGLIKPPVPQPGRPNMSLLI</sequence>
<accession>A0A1S3TPX1</accession>
<dbReference type="CDD" id="cd13999">
    <property type="entry name" value="STKc_MAP3K-like"/>
    <property type="match status" value="1"/>
</dbReference>
<dbReference type="OrthoDB" id="339325at2759"/>
<keyword evidence="5 10" id="KW-0547">Nucleotide-binding</keyword>
<proteinExistence type="inferred from homology"/>
<dbReference type="FunFam" id="1.10.510.10:FF:000193">
    <property type="entry name" value="Serine/threonine-protein kinase CTR1"/>
    <property type="match status" value="1"/>
</dbReference>
<dbReference type="Pfam" id="PF14381">
    <property type="entry name" value="EDR1_CTR1_ARMC3_pept"/>
    <property type="match status" value="1"/>
</dbReference>
<feature type="compositionally biased region" description="Polar residues" evidence="11">
    <location>
        <begin position="426"/>
        <end position="435"/>
    </location>
</feature>
<dbReference type="EC" id="2.7.11.1" evidence="2"/>
<evidence type="ECO:0000256" key="11">
    <source>
        <dbReference type="SAM" id="MobiDB-lite"/>
    </source>
</evidence>
<evidence type="ECO:0000256" key="8">
    <source>
        <dbReference type="ARBA" id="ARBA00047899"/>
    </source>
</evidence>
<dbReference type="RefSeq" id="XP_014495840.1">
    <property type="nucleotide sequence ID" value="XM_014640354.2"/>
</dbReference>
<dbReference type="GO" id="GO:0005524">
    <property type="term" value="F:ATP binding"/>
    <property type="evidence" value="ECO:0007669"/>
    <property type="project" value="UniProtKB-UniRule"/>
</dbReference>
<dbReference type="GO" id="GO:0010182">
    <property type="term" value="P:sugar mediated signaling pathway"/>
    <property type="evidence" value="ECO:0007669"/>
    <property type="project" value="UniProtKB-ARBA"/>
</dbReference>
<dbReference type="Pfam" id="PF07714">
    <property type="entry name" value="PK_Tyr_Ser-Thr"/>
    <property type="match status" value="1"/>
</dbReference>
<dbReference type="GO" id="GO:0004674">
    <property type="term" value="F:protein serine/threonine kinase activity"/>
    <property type="evidence" value="ECO:0007669"/>
    <property type="project" value="UniProtKB-KW"/>
</dbReference>
<dbReference type="PROSITE" id="PS00107">
    <property type="entry name" value="PROTEIN_KINASE_ATP"/>
    <property type="match status" value="1"/>
</dbReference>
<dbReference type="AlphaFoldDB" id="A0A1S3TPX1"/>
<evidence type="ECO:0000256" key="5">
    <source>
        <dbReference type="ARBA" id="ARBA00022741"/>
    </source>
</evidence>
<dbReference type="SMART" id="SM00220">
    <property type="entry name" value="S_TKc"/>
    <property type="match status" value="1"/>
</dbReference>
<feature type="compositionally biased region" description="Polar residues" evidence="11">
    <location>
        <begin position="7"/>
        <end position="20"/>
    </location>
</feature>